<gene>
    <name evidence="2" type="ORF">ISS99_05120</name>
</gene>
<organism evidence="2 3">
    <name type="scientific">Dyella mobilis</name>
    <dbReference type="NCBI Taxonomy" id="1849582"/>
    <lineage>
        <taxon>Bacteria</taxon>
        <taxon>Pseudomonadati</taxon>
        <taxon>Pseudomonadota</taxon>
        <taxon>Gammaproteobacteria</taxon>
        <taxon>Lysobacterales</taxon>
        <taxon>Rhodanobacteraceae</taxon>
        <taxon>Dyella</taxon>
    </lineage>
</organism>
<dbReference type="RefSeq" id="WP_204630522.1">
    <property type="nucleotide sequence ID" value="NZ_BSOC01000007.1"/>
</dbReference>
<reference evidence="2" key="1">
    <citation type="submission" date="2020-10" db="EMBL/GenBank/DDBJ databases">
        <title>Phylogeny of dyella-like bacteria.</title>
        <authorList>
            <person name="Fu J."/>
        </authorList>
    </citation>
    <scope>NUCLEOTIDE SEQUENCE</scope>
    <source>
        <strain evidence="2">DHON07</strain>
    </source>
</reference>
<keyword evidence="3" id="KW-1185">Reference proteome</keyword>
<name>A0ABS2KCI7_9GAMM</name>
<evidence type="ECO:0008006" key="4">
    <source>
        <dbReference type="Google" id="ProtNLM"/>
    </source>
</evidence>
<accession>A0ABS2KCI7</accession>
<proteinExistence type="predicted"/>
<keyword evidence="1" id="KW-0732">Signal</keyword>
<feature type="signal peptide" evidence="1">
    <location>
        <begin position="1"/>
        <end position="33"/>
    </location>
</feature>
<feature type="chain" id="PRO_5046543084" description="Secreted protein" evidence="1">
    <location>
        <begin position="34"/>
        <end position="371"/>
    </location>
</feature>
<dbReference type="EMBL" id="JADIKF010000036">
    <property type="protein sequence ID" value="MBM7128898.1"/>
    <property type="molecule type" value="Genomic_DNA"/>
</dbReference>
<evidence type="ECO:0000313" key="2">
    <source>
        <dbReference type="EMBL" id="MBM7128898.1"/>
    </source>
</evidence>
<evidence type="ECO:0000256" key="1">
    <source>
        <dbReference type="SAM" id="SignalP"/>
    </source>
</evidence>
<comment type="caution">
    <text evidence="2">The sequence shown here is derived from an EMBL/GenBank/DDBJ whole genome shotgun (WGS) entry which is preliminary data.</text>
</comment>
<sequence length="371" mass="38114">MQSNVMFGVRNLVLAAAIAGVFCAAGLSSPAMAAQASNDAAMQAHKEALGSWHESIKHLPPPTAGCFHASFPSTVWTRIACGSEPHYRSAIRWKKVHTAKGTLLRPETAGNGTDYVAQAPSTTVSAVGSFPSVSGLTSEEGVNVPFGGSESDGITGDNQYTLQLNTDINSSSTACSNFGYASCQVWEQFVYSTNNNGTPAEPQVFIQNWVFPSESDYESVGCPNGWNDASGNGQYACFVNSNATSVPAVAATDLGNLTLSGSSSANGNDTVTFTDGSDAYSASESDSTNSLASWWTQSEFNVVGNAGGSEAQFNSGTSLTVNLAVNDGNGDTPSCVGPSSSGTTGETNNLNLGSCSASGGSSPAIQFTESN</sequence>
<dbReference type="Proteomes" id="UP001430193">
    <property type="component" value="Unassembled WGS sequence"/>
</dbReference>
<evidence type="ECO:0000313" key="3">
    <source>
        <dbReference type="Proteomes" id="UP001430193"/>
    </source>
</evidence>
<protein>
    <recommendedName>
        <fullName evidence="4">Secreted protein</fullName>
    </recommendedName>
</protein>